<proteinExistence type="predicted"/>
<keyword evidence="3" id="KW-1185">Reference proteome</keyword>
<comment type="caution">
    <text evidence="2">The sequence shown here is derived from an EMBL/GenBank/DDBJ whole genome shotgun (WGS) entry which is preliminary data.</text>
</comment>
<accession>A0A8T2IEK5</accession>
<feature type="region of interest" description="Disordered" evidence="1">
    <location>
        <begin position="27"/>
        <end position="121"/>
    </location>
</feature>
<feature type="compositionally biased region" description="Polar residues" evidence="1">
    <location>
        <begin position="111"/>
        <end position="121"/>
    </location>
</feature>
<name>A0A8T2IEK5_9PIPI</name>
<feature type="compositionally biased region" description="Basic and acidic residues" evidence="1">
    <location>
        <begin position="42"/>
        <end position="77"/>
    </location>
</feature>
<organism evidence="2 3">
    <name type="scientific">Hymenochirus boettgeri</name>
    <name type="common">Congo dwarf clawed frog</name>
    <dbReference type="NCBI Taxonomy" id="247094"/>
    <lineage>
        <taxon>Eukaryota</taxon>
        <taxon>Metazoa</taxon>
        <taxon>Chordata</taxon>
        <taxon>Craniata</taxon>
        <taxon>Vertebrata</taxon>
        <taxon>Euteleostomi</taxon>
        <taxon>Amphibia</taxon>
        <taxon>Batrachia</taxon>
        <taxon>Anura</taxon>
        <taxon>Pipoidea</taxon>
        <taxon>Pipidae</taxon>
        <taxon>Pipinae</taxon>
        <taxon>Hymenochirus</taxon>
    </lineage>
</organism>
<sequence length="121" mass="13912">MAPLHDFRPETRPCVWGCDSARTVSLPHKHRGMNRRLTGRPDQFKDEKEAEEKQSEEKEQRRHADSSEGHVRNDDLVNVKMCQHSQRLSDSENEEPVPGRIPHRSAFVSKIGTNSLTSLAW</sequence>
<evidence type="ECO:0000256" key="1">
    <source>
        <dbReference type="SAM" id="MobiDB-lite"/>
    </source>
</evidence>
<dbReference type="EMBL" id="JAACNH010001170">
    <property type="protein sequence ID" value="KAG8430293.1"/>
    <property type="molecule type" value="Genomic_DNA"/>
</dbReference>
<feature type="compositionally biased region" description="Basic residues" evidence="1">
    <location>
        <begin position="27"/>
        <end position="38"/>
    </location>
</feature>
<evidence type="ECO:0000313" key="3">
    <source>
        <dbReference type="Proteomes" id="UP000812440"/>
    </source>
</evidence>
<evidence type="ECO:0000313" key="2">
    <source>
        <dbReference type="EMBL" id="KAG8430293.1"/>
    </source>
</evidence>
<reference evidence="2" key="1">
    <citation type="thesis" date="2020" institute="ProQuest LLC" country="789 East Eisenhower Parkway, Ann Arbor, MI, USA">
        <title>Comparative Genomics and Chromosome Evolution.</title>
        <authorList>
            <person name="Mudd A.B."/>
        </authorList>
    </citation>
    <scope>NUCLEOTIDE SEQUENCE</scope>
    <source>
        <strain evidence="2">Female2</strain>
        <tissue evidence="2">Blood</tissue>
    </source>
</reference>
<dbReference type="AlphaFoldDB" id="A0A8T2IEK5"/>
<dbReference type="Proteomes" id="UP000812440">
    <property type="component" value="Unassembled WGS sequence"/>
</dbReference>
<protein>
    <submittedName>
        <fullName evidence="2">Uncharacterized protein</fullName>
    </submittedName>
</protein>
<gene>
    <name evidence="2" type="ORF">GDO86_018039</name>
</gene>